<dbReference type="Gramene" id="TraesSTA7D03G04427420.1">
    <property type="protein sequence ID" value="TraesSTA7D03G04427420.1"/>
    <property type="gene ID" value="TraesSTA7D03G04427420"/>
</dbReference>
<protein>
    <submittedName>
        <fullName evidence="1">Uncharacterized protein</fullName>
    </submittedName>
</protein>
<dbReference type="Gramene" id="TraesCS7D02G389200.1">
    <property type="protein sequence ID" value="TraesCS7D02G389200.1"/>
    <property type="gene ID" value="TraesCS7D02G389200"/>
</dbReference>
<dbReference type="Gramene" id="TraesROB_scaffold_007062_01G000300.1">
    <property type="protein sequence ID" value="TraesROB_scaffold_007062_01G000300.1"/>
    <property type="gene ID" value="TraesROB_scaffold_007062_01G000300"/>
</dbReference>
<name>A0A3B6TNY1_WHEAT</name>
<reference evidence="1" key="1">
    <citation type="submission" date="2018-08" db="EMBL/GenBank/DDBJ databases">
        <authorList>
            <person name="Rossello M."/>
        </authorList>
    </citation>
    <scope>NUCLEOTIDE SEQUENCE [LARGE SCALE GENOMIC DNA]</scope>
    <source>
        <strain evidence="1">cv. Chinese Spring</strain>
    </source>
</reference>
<dbReference type="Gramene" id="TraesWEE_scaffold_022886_01G000100.1">
    <property type="protein sequence ID" value="TraesWEE_scaffold_022886_01G000100.1"/>
    <property type="gene ID" value="TraesWEE_scaffold_022886_01G000100"/>
</dbReference>
<dbReference type="Gramene" id="TraesMAC7D03G04425390.1">
    <property type="protein sequence ID" value="TraesMAC7D03G04425390.1"/>
    <property type="gene ID" value="TraesMAC7D03G04425390"/>
</dbReference>
<sequence length="209" mass="23394">MLLDEKYLAFKVFSPNVFVCATMICSLQPSQWIYCRRRQVVAIGVGGCSETMKSLFNDVKHDMAKEDPDMLAPTIAQLEGMHDLGKIMNYHLPRFLSKIKVCSVCTSSKAASSLFCSSRGNSYFTVLSANDSPNFYGTPCHDSYDHHGASHVLVGLRALPLHLWTFKTVDHLLHPCVSLLKFTITVYIPNHVIHIYLSNFHATPRISTG</sequence>
<dbReference type="Gramene" id="TraesSYM7D03G04487210.1">
    <property type="protein sequence ID" value="TraesSYM7D03G04487210.1"/>
    <property type="gene ID" value="TraesSYM7D03G04487210"/>
</dbReference>
<evidence type="ECO:0000313" key="2">
    <source>
        <dbReference type="Proteomes" id="UP000019116"/>
    </source>
</evidence>
<keyword evidence="2" id="KW-1185">Reference proteome</keyword>
<dbReference type="Gramene" id="TraesARI7D03G04509820.1">
    <property type="protein sequence ID" value="TraesARI7D03G04509820.1"/>
    <property type="gene ID" value="TraesARI7D03G04509820"/>
</dbReference>
<dbReference type="OrthoDB" id="10337579at2759"/>
<dbReference type="Gramene" id="TraesRN7D0100944300.1">
    <property type="protein sequence ID" value="TraesRN7D0100944300.1"/>
    <property type="gene ID" value="TraesRN7D0100944300"/>
</dbReference>
<dbReference type="Proteomes" id="UP000019116">
    <property type="component" value="Chromosome 7D"/>
</dbReference>
<organism evidence="1">
    <name type="scientific">Triticum aestivum</name>
    <name type="common">Wheat</name>
    <dbReference type="NCBI Taxonomy" id="4565"/>
    <lineage>
        <taxon>Eukaryota</taxon>
        <taxon>Viridiplantae</taxon>
        <taxon>Streptophyta</taxon>
        <taxon>Embryophyta</taxon>
        <taxon>Tracheophyta</taxon>
        <taxon>Spermatophyta</taxon>
        <taxon>Magnoliopsida</taxon>
        <taxon>Liliopsida</taxon>
        <taxon>Poales</taxon>
        <taxon>Poaceae</taxon>
        <taxon>BOP clade</taxon>
        <taxon>Pooideae</taxon>
        <taxon>Triticodae</taxon>
        <taxon>Triticeae</taxon>
        <taxon>Triticinae</taxon>
        <taxon>Triticum</taxon>
    </lineage>
</organism>
<accession>A0A3B6TNY1</accession>
<dbReference type="EnsemblPlants" id="TraesCS7D02G389200.1">
    <property type="protein sequence ID" value="TraesCS7D02G389200.1"/>
    <property type="gene ID" value="TraesCS7D02G389200"/>
</dbReference>
<dbReference type="Gramene" id="TraesLAC7D03G04380190.1">
    <property type="protein sequence ID" value="TraesLAC7D03G04380190.1"/>
    <property type="gene ID" value="TraesLAC7D03G04380190"/>
</dbReference>
<dbReference type="AlphaFoldDB" id="A0A3B6TNY1"/>
<dbReference type="Gramene" id="TraesCAD_scaffold_014914_01G000100.1">
    <property type="protein sequence ID" value="TraesCAD_scaffold_014914_01G000100.1"/>
    <property type="gene ID" value="TraesCAD_scaffold_014914_01G000100"/>
</dbReference>
<dbReference type="Gramene" id="TraesCLE_scaffold_010452_01G000300.1">
    <property type="protein sequence ID" value="TraesCLE_scaffold_010452_01G000300.1"/>
    <property type="gene ID" value="TraesCLE_scaffold_010452_01G000300"/>
</dbReference>
<reference evidence="1" key="2">
    <citation type="submission" date="2018-10" db="UniProtKB">
        <authorList>
            <consortium name="EnsemblPlants"/>
        </authorList>
    </citation>
    <scope>IDENTIFICATION</scope>
</reference>
<proteinExistence type="predicted"/>
<dbReference type="Gramene" id="TraesJAG7D03G04416320.1">
    <property type="protein sequence ID" value="TraesJAG7D03G04416320.1"/>
    <property type="gene ID" value="TraesJAG7D03G04416320"/>
</dbReference>
<evidence type="ECO:0000313" key="1">
    <source>
        <dbReference type="EnsemblPlants" id="TraesCS7D02G389200.1"/>
    </source>
</evidence>
<dbReference type="Gramene" id="TraesCS7D03G0918900.1">
    <property type="protein sequence ID" value="TraesCS7D03G0918900.1.CDS"/>
    <property type="gene ID" value="TraesCS7D03G0918900"/>
</dbReference>